<dbReference type="Gene3D" id="3.10.20.90">
    <property type="entry name" value="Phosphatidylinositol 3-kinase Catalytic Subunit, Chain A, domain 1"/>
    <property type="match status" value="1"/>
</dbReference>
<dbReference type="OrthoDB" id="1649877at2759"/>
<dbReference type="PRINTS" id="PR00348">
    <property type="entry name" value="UBIQUITIN"/>
</dbReference>
<dbReference type="PANTHER" id="PTHR10666">
    <property type="entry name" value="UBIQUITIN"/>
    <property type="match status" value="1"/>
</dbReference>
<dbReference type="InterPro" id="IPR000626">
    <property type="entry name" value="Ubiquitin-like_dom"/>
</dbReference>
<feature type="domain" description="Ubiquitin-like" evidence="1">
    <location>
        <begin position="1"/>
        <end position="76"/>
    </location>
</feature>
<dbReference type="PROSITE" id="PS50053">
    <property type="entry name" value="UBIQUITIN_2"/>
    <property type="match status" value="1"/>
</dbReference>
<dbReference type="SUPFAM" id="SSF54236">
    <property type="entry name" value="Ubiquitin-like"/>
    <property type="match status" value="1"/>
</dbReference>
<dbReference type="InterPro" id="IPR050158">
    <property type="entry name" value="Ubiquitin_ubiquitin-like"/>
</dbReference>
<dbReference type="CDD" id="cd17039">
    <property type="entry name" value="Ubl_ubiquitin_like"/>
    <property type="match status" value="1"/>
</dbReference>
<gene>
    <name evidence="2" type="ORF">Plil01_000410200</name>
</gene>
<reference evidence="2" key="1">
    <citation type="submission" date="2023-04" db="EMBL/GenBank/DDBJ databases">
        <title>Phytophthora lilii NBRC 32176.</title>
        <authorList>
            <person name="Ichikawa N."/>
            <person name="Sato H."/>
            <person name="Tonouchi N."/>
        </authorList>
    </citation>
    <scope>NUCLEOTIDE SEQUENCE</scope>
    <source>
        <strain evidence="2">NBRC 32176</strain>
    </source>
</reference>
<dbReference type="Proteomes" id="UP001165083">
    <property type="component" value="Unassembled WGS sequence"/>
</dbReference>
<protein>
    <submittedName>
        <fullName evidence="2">Unnamed protein product</fullName>
    </submittedName>
</protein>
<dbReference type="InterPro" id="IPR019956">
    <property type="entry name" value="Ubiquitin_dom"/>
</dbReference>
<sequence length="156" mass="16697">MLVLVKTLNGVITALRCVSTDTVAHVKLKIQAIEGIPVKDLRIVCAGKQLRDDLTLSFYNVEHSSTLYVVGKSAGGATGLTPNFLILFLTTIPSDQFVRARLSQLLVVCTIVRGAMKASRQVMDCLSVRHGPMPLGMSTIDSMQTKPEEPAASGAA</sequence>
<name>A0A9W6TK15_9STRA</name>
<dbReference type="SMART" id="SM00213">
    <property type="entry name" value="UBQ"/>
    <property type="match status" value="1"/>
</dbReference>
<comment type="caution">
    <text evidence="2">The sequence shown here is derived from an EMBL/GenBank/DDBJ whole genome shotgun (WGS) entry which is preliminary data.</text>
</comment>
<keyword evidence="3" id="KW-1185">Reference proteome</keyword>
<dbReference type="EMBL" id="BSXW01000166">
    <property type="protein sequence ID" value="GMF13649.1"/>
    <property type="molecule type" value="Genomic_DNA"/>
</dbReference>
<dbReference type="InterPro" id="IPR029071">
    <property type="entry name" value="Ubiquitin-like_domsf"/>
</dbReference>
<evidence type="ECO:0000259" key="1">
    <source>
        <dbReference type="PROSITE" id="PS50053"/>
    </source>
</evidence>
<dbReference type="Pfam" id="PF00240">
    <property type="entry name" value="ubiquitin"/>
    <property type="match status" value="1"/>
</dbReference>
<accession>A0A9W6TK15</accession>
<organism evidence="2 3">
    <name type="scientific">Phytophthora lilii</name>
    <dbReference type="NCBI Taxonomy" id="2077276"/>
    <lineage>
        <taxon>Eukaryota</taxon>
        <taxon>Sar</taxon>
        <taxon>Stramenopiles</taxon>
        <taxon>Oomycota</taxon>
        <taxon>Peronosporomycetes</taxon>
        <taxon>Peronosporales</taxon>
        <taxon>Peronosporaceae</taxon>
        <taxon>Phytophthora</taxon>
    </lineage>
</organism>
<proteinExistence type="predicted"/>
<dbReference type="AlphaFoldDB" id="A0A9W6TK15"/>
<evidence type="ECO:0000313" key="3">
    <source>
        <dbReference type="Proteomes" id="UP001165083"/>
    </source>
</evidence>
<evidence type="ECO:0000313" key="2">
    <source>
        <dbReference type="EMBL" id="GMF13649.1"/>
    </source>
</evidence>